<dbReference type="AlphaFoldDB" id="J0D4N3"/>
<gene>
    <name evidence="1" type="ORF">AURDEDRAFT_177206</name>
</gene>
<dbReference type="KEGG" id="adl:AURDEDRAFT_177206"/>
<keyword evidence="2" id="KW-1185">Reference proteome</keyword>
<reference evidence="2" key="1">
    <citation type="journal article" date="2012" name="Science">
        <title>The Paleozoic origin of enzymatic lignin decomposition reconstructed from 31 fungal genomes.</title>
        <authorList>
            <person name="Floudas D."/>
            <person name="Binder M."/>
            <person name="Riley R."/>
            <person name="Barry K."/>
            <person name="Blanchette R.A."/>
            <person name="Henrissat B."/>
            <person name="Martinez A.T."/>
            <person name="Otillar R."/>
            <person name="Spatafora J.W."/>
            <person name="Yadav J.S."/>
            <person name="Aerts A."/>
            <person name="Benoit I."/>
            <person name="Boyd A."/>
            <person name="Carlson A."/>
            <person name="Copeland A."/>
            <person name="Coutinho P.M."/>
            <person name="de Vries R.P."/>
            <person name="Ferreira P."/>
            <person name="Findley K."/>
            <person name="Foster B."/>
            <person name="Gaskell J."/>
            <person name="Glotzer D."/>
            <person name="Gorecki P."/>
            <person name="Heitman J."/>
            <person name="Hesse C."/>
            <person name="Hori C."/>
            <person name="Igarashi K."/>
            <person name="Jurgens J.A."/>
            <person name="Kallen N."/>
            <person name="Kersten P."/>
            <person name="Kohler A."/>
            <person name="Kuees U."/>
            <person name="Kumar T.K.A."/>
            <person name="Kuo A."/>
            <person name="LaButti K."/>
            <person name="Larrondo L.F."/>
            <person name="Lindquist E."/>
            <person name="Ling A."/>
            <person name="Lombard V."/>
            <person name="Lucas S."/>
            <person name="Lundell T."/>
            <person name="Martin R."/>
            <person name="McLaughlin D.J."/>
            <person name="Morgenstern I."/>
            <person name="Morin E."/>
            <person name="Murat C."/>
            <person name="Nagy L.G."/>
            <person name="Nolan M."/>
            <person name="Ohm R.A."/>
            <person name="Patyshakuliyeva A."/>
            <person name="Rokas A."/>
            <person name="Ruiz-Duenas F.J."/>
            <person name="Sabat G."/>
            <person name="Salamov A."/>
            <person name="Samejima M."/>
            <person name="Schmutz J."/>
            <person name="Slot J.C."/>
            <person name="St John F."/>
            <person name="Stenlid J."/>
            <person name="Sun H."/>
            <person name="Sun S."/>
            <person name="Syed K."/>
            <person name="Tsang A."/>
            <person name="Wiebenga A."/>
            <person name="Young D."/>
            <person name="Pisabarro A."/>
            <person name="Eastwood D.C."/>
            <person name="Martin F."/>
            <person name="Cullen D."/>
            <person name="Grigoriev I.V."/>
            <person name="Hibbett D.S."/>
        </authorList>
    </citation>
    <scope>NUCLEOTIDE SEQUENCE [LARGE SCALE GENOMIC DNA]</scope>
    <source>
        <strain evidence="2">TFB10046</strain>
    </source>
</reference>
<evidence type="ECO:0000313" key="2">
    <source>
        <dbReference type="Proteomes" id="UP000006514"/>
    </source>
</evidence>
<dbReference type="Proteomes" id="UP000006514">
    <property type="component" value="Unassembled WGS sequence"/>
</dbReference>
<name>J0D4N3_AURST</name>
<dbReference type="EMBL" id="JH688108">
    <property type="protein sequence ID" value="EJD33714.1"/>
    <property type="molecule type" value="Genomic_DNA"/>
</dbReference>
<organism evidence="1 2">
    <name type="scientific">Auricularia subglabra (strain TFB-10046 / SS5)</name>
    <name type="common">White-rot fungus</name>
    <name type="synonym">Auricularia delicata (strain TFB10046)</name>
    <dbReference type="NCBI Taxonomy" id="717982"/>
    <lineage>
        <taxon>Eukaryota</taxon>
        <taxon>Fungi</taxon>
        <taxon>Dikarya</taxon>
        <taxon>Basidiomycota</taxon>
        <taxon>Agaricomycotina</taxon>
        <taxon>Agaricomycetes</taxon>
        <taxon>Auriculariales</taxon>
        <taxon>Auriculariaceae</taxon>
        <taxon>Auricularia</taxon>
    </lineage>
</organism>
<protein>
    <submittedName>
        <fullName evidence="1">Uncharacterized protein</fullName>
    </submittedName>
</protein>
<evidence type="ECO:0000313" key="1">
    <source>
        <dbReference type="EMBL" id="EJD33714.1"/>
    </source>
</evidence>
<dbReference type="InParanoid" id="J0D4N3"/>
<sequence>MHVLRRRRHSLLTGAIGILAGLSASRSYALSVRSGRQGPRLAKLLLFGFPRQALPIAHHAERHNGLRNRHASRESCLSQTADLGKLLLPTGRRSSVHIAAPSTHACTRNELPIVSRNRRANAQGCMRVDPAYALPPCRSHALSAAACLVVGPSVPANSPYRYAAVLADTSKLRLRSARVGNAAGLLAGSFNAD</sequence>
<proteinExistence type="predicted"/>
<accession>J0D4N3</accession>